<keyword evidence="4" id="KW-0949">S-adenosyl-L-methionine</keyword>
<feature type="region of interest" description="Disordered" evidence="6">
    <location>
        <begin position="221"/>
        <end position="241"/>
    </location>
</feature>
<evidence type="ECO:0000256" key="1">
    <source>
        <dbReference type="ARBA" id="ARBA00022490"/>
    </source>
</evidence>
<accession>A0ABT5XA44</accession>
<feature type="region of interest" description="Disordered" evidence="6">
    <location>
        <begin position="1"/>
        <end position="38"/>
    </location>
</feature>
<gene>
    <name evidence="8" type="ORF">P0O15_10495</name>
</gene>
<dbReference type="PANTHER" id="PTHR23245:SF36">
    <property type="entry name" value="TRNA (GUANINE(37)-N1)-METHYLTRANSFERASE"/>
    <property type="match status" value="1"/>
</dbReference>
<dbReference type="InterPro" id="IPR056744">
    <property type="entry name" value="TRM5/TYW2-like_N"/>
</dbReference>
<evidence type="ECO:0000313" key="9">
    <source>
        <dbReference type="Proteomes" id="UP001220010"/>
    </source>
</evidence>
<proteinExistence type="predicted"/>
<evidence type="ECO:0000256" key="5">
    <source>
        <dbReference type="ARBA" id="ARBA00022694"/>
    </source>
</evidence>
<feature type="compositionally biased region" description="Basic and acidic residues" evidence="6">
    <location>
        <begin position="1"/>
        <end position="13"/>
    </location>
</feature>
<feature type="domain" description="SAM-dependent methyltransferase TRM5/TYW2-type" evidence="7">
    <location>
        <begin position="43"/>
        <end position="318"/>
    </location>
</feature>
<dbReference type="InterPro" id="IPR029063">
    <property type="entry name" value="SAM-dependent_MTases_sf"/>
</dbReference>
<dbReference type="CDD" id="cd02440">
    <property type="entry name" value="AdoMet_MTases"/>
    <property type="match status" value="1"/>
</dbReference>
<protein>
    <submittedName>
        <fullName evidence="8">Class I SAM-dependent methyltransferase family protein</fullName>
    </submittedName>
</protein>
<comment type="caution">
    <text evidence="8">The sequence shown here is derived from an EMBL/GenBank/DDBJ whole genome shotgun (WGS) entry which is preliminary data.</text>
</comment>
<keyword evidence="2 8" id="KW-0489">Methyltransferase</keyword>
<evidence type="ECO:0000259" key="7">
    <source>
        <dbReference type="PROSITE" id="PS51684"/>
    </source>
</evidence>
<dbReference type="PANTHER" id="PTHR23245">
    <property type="entry name" value="TRNA METHYLTRANSFERASE"/>
    <property type="match status" value="1"/>
</dbReference>
<evidence type="ECO:0000256" key="2">
    <source>
        <dbReference type="ARBA" id="ARBA00022603"/>
    </source>
</evidence>
<dbReference type="Gene3D" id="3.40.50.150">
    <property type="entry name" value="Vaccinia Virus protein VP39"/>
    <property type="match status" value="1"/>
</dbReference>
<dbReference type="InterPro" id="IPR030382">
    <property type="entry name" value="MeTrfase_TRM5/TYW2"/>
</dbReference>
<evidence type="ECO:0000256" key="3">
    <source>
        <dbReference type="ARBA" id="ARBA00022679"/>
    </source>
</evidence>
<reference evidence="8 9" key="1">
    <citation type="submission" date="2023-03" db="EMBL/GenBank/DDBJ databases">
        <title>WGS of Methanotrichaceae archaeon Mx.</title>
        <authorList>
            <person name="Sorokin D.Y."/>
            <person name="Merkel A.Y."/>
        </authorList>
    </citation>
    <scope>NUCLEOTIDE SEQUENCE [LARGE SCALE GENOMIC DNA]</scope>
    <source>
        <strain evidence="8 9">Mx</strain>
    </source>
</reference>
<dbReference type="Pfam" id="PF25133">
    <property type="entry name" value="TYW2_N_2"/>
    <property type="match status" value="1"/>
</dbReference>
<dbReference type="GO" id="GO:0032259">
    <property type="term" value="P:methylation"/>
    <property type="evidence" value="ECO:0007669"/>
    <property type="project" value="UniProtKB-KW"/>
</dbReference>
<name>A0ABT5XA44_9EURY</name>
<evidence type="ECO:0000256" key="6">
    <source>
        <dbReference type="SAM" id="MobiDB-lite"/>
    </source>
</evidence>
<evidence type="ECO:0000313" key="8">
    <source>
        <dbReference type="EMBL" id="MDF0591586.1"/>
    </source>
</evidence>
<dbReference type="GO" id="GO:0008168">
    <property type="term" value="F:methyltransferase activity"/>
    <property type="evidence" value="ECO:0007669"/>
    <property type="project" value="UniProtKB-KW"/>
</dbReference>
<dbReference type="RefSeq" id="WP_316967314.1">
    <property type="nucleotide sequence ID" value="NZ_JARFPK010000049.1"/>
</dbReference>
<organism evidence="8 9">
    <name type="scientific">Candidatus Methanocrinis natronophilus</name>
    <dbReference type="NCBI Taxonomy" id="3033396"/>
    <lineage>
        <taxon>Archaea</taxon>
        <taxon>Methanobacteriati</taxon>
        <taxon>Methanobacteriota</taxon>
        <taxon>Stenosarchaea group</taxon>
        <taxon>Methanomicrobia</taxon>
        <taxon>Methanotrichales</taxon>
        <taxon>Methanotrichaceae</taxon>
        <taxon>Methanocrinis</taxon>
    </lineage>
</organism>
<evidence type="ECO:0000256" key="4">
    <source>
        <dbReference type="ARBA" id="ARBA00022691"/>
    </source>
</evidence>
<keyword evidence="1" id="KW-0963">Cytoplasm</keyword>
<dbReference type="Proteomes" id="UP001220010">
    <property type="component" value="Unassembled WGS sequence"/>
</dbReference>
<keyword evidence="9" id="KW-1185">Reference proteome</keyword>
<dbReference type="InterPro" id="IPR056743">
    <property type="entry name" value="TRM5-TYW2-like_MTfase"/>
</dbReference>
<dbReference type="Gene3D" id="3.30.300.110">
    <property type="entry name" value="Met-10+ protein-like domains"/>
    <property type="match status" value="1"/>
</dbReference>
<dbReference type="SUPFAM" id="SSF53335">
    <property type="entry name" value="S-adenosyl-L-methionine-dependent methyltransferases"/>
    <property type="match status" value="1"/>
</dbReference>
<keyword evidence="3" id="KW-0808">Transferase</keyword>
<sequence>MKGGRTIDREERAGGTVLRDAPFTRKPPSITPGEGRDRIPGRFSLIGDVAVLSIPPSFEGDKRGIGEAIKRSHRNVRTVLNKVSKLEGDRRVASFDLLAGEGTVTSHREYGFSYKLDVAQVFYNPRLGSERMRVASRVTPGERAIVPFAGVGPFAIPLAAAGARVLAMEINPEACRWMAENAGLNGVGGMVEVVNADAFALCRAMAKRSPADACEGTLEEKMGRGEKGKATEKKEKRQGRGFDRAVVPTPYGRDEILDTIIPLVRPGGSITFYTFKKRSEIEGLIREFEGLGLAVELHRRCGNVAPGVSRWAFDMVKL</sequence>
<dbReference type="Pfam" id="PF02475">
    <property type="entry name" value="TRM5-TYW2_MTfase"/>
    <property type="match status" value="1"/>
</dbReference>
<dbReference type="EMBL" id="JARFPK010000049">
    <property type="protein sequence ID" value="MDF0591586.1"/>
    <property type="molecule type" value="Genomic_DNA"/>
</dbReference>
<dbReference type="PROSITE" id="PS51684">
    <property type="entry name" value="SAM_MT_TRM5_TYW2"/>
    <property type="match status" value="1"/>
</dbReference>
<keyword evidence="5" id="KW-0819">tRNA processing</keyword>